<feature type="region of interest" description="Disordered" evidence="8">
    <location>
        <begin position="733"/>
        <end position="768"/>
    </location>
</feature>
<keyword evidence="6" id="KW-0378">Hydrolase</keyword>
<dbReference type="InterPro" id="IPR038765">
    <property type="entry name" value="Papain-like_cys_pep_sf"/>
</dbReference>
<dbReference type="EMBL" id="JAACNH010000009">
    <property type="protein sequence ID" value="KAG8433085.1"/>
    <property type="molecule type" value="Genomic_DNA"/>
</dbReference>
<name>A0A8T2IJH0_9PIPI</name>
<feature type="domain" description="USP" evidence="9">
    <location>
        <begin position="117"/>
        <end position="418"/>
    </location>
</feature>
<reference evidence="10" key="1">
    <citation type="thesis" date="2020" institute="ProQuest LLC" country="789 East Eisenhower Parkway, Ann Arbor, MI, USA">
        <title>Comparative Genomics and Chromosome Evolution.</title>
        <authorList>
            <person name="Mudd A.B."/>
        </authorList>
    </citation>
    <scope>NUCLEOTIDE SEQUENCE</scope>
    <source>
        <strain evidence="10">Female2</strain>
        <tissue evidence="10">Blood</tissue>
    </source>
</reference>
<feature type="compositionally biased region" description="Basic and acidic residues" evidence="8">
    <location>
        <begin position="983"/>
        <end position="1012"/>
    </location>
</feature>
<feature type="region of interest" description="Disordered" evidence="8">
    <location>
        <begin position="538"/>
        <end position="574"/>
    </location>
</feature>
<evidence type="ECO:0000256" key="1">
    <source>
        <dbReference type="ARBA" id="ARBA00000707"/>
    </source>
</evidence>
<keyword evidence="4" id="KW-0645">Protease</keyword>
<evidence type="ECO:0000259" key="9">
    <source>
        <dbReference type="PROSITE" id="PS50235"/>
    </source>
</evidence>
<feature type="compositionally biased region" description="Basic and acidic residues" evidence="8">
    <location>
        <begin position="601"/>
        <end position="610"/>
    </location>
</feature>
<dbReference type="GO" id="GO:0016579">
    <property type="term" value="P:protein deubiquitination"/>
    <property type="evidence" value="ECO:0007669"/>
    <property type="project" value="InterPro"/>
</dbReference>
<keyword evidence="3" id="KW-0597">Phosphoprotein</keyword>
<evidence type="ECO:0000256" key="8">
    <source>
        <dbReference type="SAM" id="MobiDB-lite"/>
    </source>
</evidence>
<keyword evidence="11" id="KW-1185">Reference proteome</keyword>
<feature type="region of interest" description="Disordered" evidence="8">
    <location>
        <begin position="60"/>
        <end position="93"/>
    </location>
</feature>
<evidence type="ECO:0000256" key="6">
    <source>
        <dbReference type="ARBA" id="ARBA00022801"/>
    </source>
</evidence>
<feature type="region of interest" description="Disordered" evidence="8">
    <location>
        <begin position="592"/>
        <end position="622"/>
    </location>
</feature>
<dbReference type="Pfam" id="PF00443">
    <property type="entry name" value="UCH"/>
    <property type="match status" value="1"/>
</dbReference>
<dbReference type="GO" id="GO:0005634">
    <property type="term" value="C:nucleus"/>
    <property type="evidence" value="ECO:0007669"/>
    <property type="project" value="TreeGrafter"/>
</dbReference>
<organism evidence="10 11">
    <name type="scientific">Hymenochirus boettgeri</name>
    <name type="common">Congo dwarf clawed frog</name>
    <dbReference type="NCBI Taxonomy" id="247094"/>
    <lineage>
        <taxon>Eukaryota</taxon>
        <taxon>Metazoa</taxon>
        <taxon>Chordata</taxon>
        <taxon>Craniata</taxon>
        <taxon>Vertebrata</taxon>
        <taxon>Euteleostomi</taxon>
        <taxon>Amphibia</taxon>
        <taxon>Batrachia</taxon>
        <taxon>Anura</taxon>
        <taxon>Pipoidea</taxon>
        <taxon>Pipidae</taxon>
        <taxon>Pipinae</taxon>
        <taxon>Hymenochirus</taxon>
    </lineage>
</organism>
<dbReference type="PANTHER" id="PTHR24006:SF727">
    <property type="entry name" value="UBIQUITIN CARBOXYL-TERMINAL HYDROLASE 42"/>
    <property type="match status" value="1"/>
</dbReference>
<dbReference type="InterPro" id="IPR001394">
    <property type="entry name" value="Peptidase_C19_UCH"/>
</dbReference>
<feature type="region of interest" description="Disordered" evidence="8">
    <location>
        <begin position="653"/>
        <end position="696"/>
    </location>
</feature>
<dbReference type="PROSITE" id="PS50235">
    <property type="entry name" value="USP_3"/>
    <property type="match status" value="1"/>
</dbReference>
<dbReference type="GO" id="GO:0004843">
    <property type="term" value="F:cysteine-type deubiquitinase activity"/>
    <property type="evidence" value="ECO:0007669"/>
    <property type="project" value="UniProtKB-EC"/>
</dbReference>
<feature type="region of interest" description="Disordered" evidence="8">
    <location>
        <begin position="1085"/>
        <end position="1109"/>
    </location>
</feature>
<dbReference type="Gene3D" id="3.90.70.10">
    <property type="entry name" value="Cysteine proteinases"/>
    <property type="match status" value="1"/>
</dbReference>
<feature type="compositionally biased region" description="Basic and acidic residues" evidence="8">
    <location>
        <begin position="657"/>
        <end position="670"/>
    </location>
</feature>
<dbReference type="SUPFAM" id="SSF54001">
    <property type="entry name" value="Cysteine proteinases"/>
    <property type="match status" value="1"/>
</dbReference>
<dbReference type="PROSITE" id="PS00972">
    <property type="entry name" value="USP_1"/>
    <property type="match status" value="1"/>
</dbReference>
<comment type="caution">
    <text evidence="10">The sequence shown here is derived from an EMBL/GenBank/DDBJ whole genome shotgun (WGS) entry which is preliminary data.</text>
</comment>
<feature type="compositionally biased region" description="Polar residues" evidence="8">
    <location>
        <begin position="557"/>
        <end position="566"/>
    </location>
</feature>
<dbReference type="Proteomes" id="UP000812440">
    <property type="component" value="Chromosome 9"/>
</dbReference>
<feature type="region of interest" description="Disordered" evidence="8">
    <location>
        <begin position="856"/>
        <end position="1012"/>
    </location>
</feature>
<gene>
    <name evidence="10" type="ORF">GDO86_017390</name>
</gene>
<evidence type="ECO:0000256" key="4">
    <source>
        <dbReference type="ARBA" id="ARBA00022670"/>
    </source>
</evidence>
<dbReference type="GO" id="GO:0006508">
    <property type="term" value="P:proteolysis"/>
    <property type="evidence" value="ECO:0007669"/>
    <property type="project" value="UniProtKB-KW"/>
</dbReference>
<dbReference type="PROSITE" id="PS00973">
    <property type="entry name" value="USP_2"/>
    <property type="match status" value="1"/>
</dbReference>
<evidence type="ECO:0000256" key="5">
    <source>
        <dbReference type="ARBA" id="ARBA00022786"/>
    </source>
</evidence>
<dbReference type="PANTHER" id="PTHR24006">
    <property type="entry name" value="UBIQUITIN CARBOXYL-TERMINAL HYDROLASE"/>
    <property type="match status" value="1"/>
</dbReference>
<dbReference type="GO" id="GO:0042981">
    <property type="term" value="P:regulation of apoptotic process"/>
    <property type="evidence" value="ECO:0007669"/>
    <property type="project" value="TreeGrafter"/>
</dbReference>
<dbReference type="InterPro" id="IPR018200">
    <property type="entry name" value="USP_CS"/>
</dbReference>
<feature type="region of interest" description="Disordered" evidence="8">
    <location>
        <begin position="439"/>
        <end position="495"/>
    </location>
</feature>
<feature type="compositionally biased region" description="Basic and acidic residues" evidence="8">
    <location>
        <begin position="1095"/>
        <end position="1109"/>
    </location>
</feature>
<evidence type="ECO:0000256" key="7">
    <source>
        <dbReference type="ARBA" id="ARBA00022807"/>
    </source>
</evidence>
<feature type="compositionally biased region" description="Low complexity" evidence="8">
    <location>
        <begin position="60"/>
        <end position="69"/>
    </location>
</feature>
<dbReference type="GO" id="GO:0005829">
    <property type="term" value="C:cytosol"/>
    <property type="evidence" value="ECO:0007669"/>
    <property type="project" value="TreeGrafter"/>
</dbReference>
<evidence type="ECO:0000256" key="3">
    <source>
        <dbReference type="ARBA" id="ARBA00022553"/>
    </source>
</evidence>
<proteinExistence type="predicted"/>
<dbReference type="CDD" id="cd02661">
    <property type="entry name" value="Peptidase_C19E"/>
    <property type="match status" value="1"/>
</dbReference>
<dbReference type="InterPro" id="IPR050164">
    <property type="entry name" value="Peptidase_C19"/>
</dbReference>
<evidence type="ECO:0000313" key="10">
    <source>
        <dbReference type="EMBL" id="KAG8433085.1"/>
    </source>
</evidence>
<keyword evidence="5" id="KW-0833">Ubl conjugation pathway</keyword>
<feature type="compositionally biased region" description="Basic residues" evidence="8">
    <location>
        <begin position="973"/>
        <end position="982"/>
    </location>
</feature>
<feature type="compositionally biased region" description="Basic and acidic residues" evidence="8">
    <location>
        <begin position="84"/>
        <end position="93"/>
    </location>
</feature>
<dbReference type="AlphaFoldDB" id="A0A8T2IJH0"/>
<feature type="compositionally biased region" description="Basic and acidic residues" evidence="8">
    <location>
        <begin position="944"/>
        <end position="965"/>
    </location>
</feature>
<comment type="catalytic activity">
    <reaction evidence="1">
        <text>Thiol-dependent hydrolysis of ester, thioester, amide, peptide and isopeptide bonds formed by the C-terminal Gly of ubiquitin (a 76-residue protein attached to proteins as an intracellular targeting signal).</text>
        <dbReference type="EC" id="3.4.19.12"/>
    </reaction>
</comment>
<evidence type="ECO:0000256" key="2">
    <source>
        <dbReference type="ARBA" id="ARBA00012759"/>
    </source>
</evidence>
<dbReference type="EC" id="3.4.19.12" evidence="2"/>
<dbReference type="FunFam" id="3.90.70.10:FF:000016">
    <property type="entry name" value="Ubiquitin carboxyl-terminal hydrolase 36"/>
    <property type="match status" value="1"/>
</dbReference>
<feature type="compositionally biased region" description="Basic and acidic residues" evidence="8">
    <location>
        <begin position="856"/>
        <end position="869"/>
    </location>
</feature>
<evidence type="ECO:0000313" key="11">
    <source>
        <dbReference type="Proteomes" id="UP000812440"/>
    </source>
</evidence>
<feature type="compositionally biased region" description="Basic and acidic residues" evidence="8">
    <location>
        <begin position="883"/>
        <end position="935"/>
    </location>
</feature>
<dbReference type="OrthoDB" id="420187at2759"/>
<sequence>MTIIDKVPSAPDACQNQLCSSVTSPLGETDNGSSVWGVVSALAKIGLGLVPAAAVYSSSSVPEKPVPSEQNDPPLAVPGDGIDAPEKPGDGIDSPEKILFPAEKICLKWQRVQKVGAGLQNLGNTCFVNAVLQCLTYTAPLANYLISREHSETCKVQDFCMLCVMQTHISMAFSNSGGIIKPTLVINDLRRISKHFSYGSQEDAHEFLRYTVDEMQRSCLNGSFRFDRHTQATTLIHRVFGGYLRSRVTCLNCKAVSDTYDQYLDITLEIKMAHSVNQALEQFVRPEQLDGDNAYKCSKCKQMVAASKRFTIHRSSNVLTLSLKRFASFSGGKLSKEIKYPEYLDIRPYTSEPNGEPIIYVLYAVLIHNGFSCHGGHYYCYVRACNNQWYLMNDSTVTSADIRSVLNQQAYLLFYVRSQSAQNGTASYFLHATSASSPQPSCSQRANNTKSALAGPPRKLKNSKHINGKKAPKNLMNNSTVNSNNVNLKRPPLGTTTVNRQTLVSMPNNKKQKITISINKYNQQGMSLPMIHNTESIHKPTASSSVSKHSDKQSTSNVSMSLVQKQSPREGYAEPAVNGICKTASSLLVPYGADSSDNSEEEIKGQDNWDFKSTNGDYNNSPISPKDKSFIFNKARNENEDSLAASVDSWNGINVSDTKHDLNTPDKDAYSGKNPPGPCSPRKTTKLPADDTISSQGSKEKVLWLTTPKQPYQDTSVERNQKHNIIDWTNATETPAKQPIESPTAKDFQSSNVKRQSSRQESHLQKCHNSCDGHNLSQDTGICESIHINTTVEREQEKKPFDTGFIKSYGLSPLLSDSALKITAGFIAVSKNNHSNETIPDVKSFENTLDDNNKILKENPDQARKEKSHPVFLDTKRIKRDHIRSERCRSGSSEHAKEKHPTSYRERKSHSRERTKSDRYRNSHSNEYKHKDYSRRNSPYNYKDCNKHRQNRERSRSRGRYDHNYKSWYGNSKRPRSRSRERKYHERSRLYNHKNYDYDSHGYRSSRDKRYEDRDHHSKFYNCYRNGGPYYRGDKVCDTFYSPKYNGYCTLSFPRHSEKSNRDKCNGMVNYHQSDKYTKKRRITNSYSEDSDYEPEYKQRNSTDIEKSKEYYRVHEDKRIFKSSETSISPKLTRKSSL</sequence>
<feature type="compositionally biased region" description="Polar residues" evidence="8">
    <location>
        <begin position="439"/>
        <end position="451"/>
    </location>
</feature>
<protein>
    <recommendedName>
        <fullName evidence="2">ubiquitinyl hydrolase 1</fullName>
        <ecNumber evidence="2">3.4.19.12</ecNumber>
    </recommendedName>
</protein>
<dbReference type="InterPro" id="IPR028889">
    <property type="entry name" value="USP"/>
</dbReference>
<feature type="compositionally biased region" description="Basic residues" evidence="8">
    <location>
        <begin position="458"/>
        <end position="472"/>
    </location>
</feature>
<keyword evidence="7" id="KW-0788">Thiol protease</keyword>
<feature type="compositionally biased region" description="Low complexity" evidence="8">
    <location>
        <begin position="474"/>
        <end position="488"/>
    </location>
</feature>
<accession>A0A8T2IJH0</accession>
<feature type="compositionally biased region" description="Polar residues" evidence="8">
    <location>
        <begin position="611"/>
        <end position="622"/>
    </location>
</feature>